<gene>
    <name evidence="4" type="ORF">PPRIM_AZ9-3.1.T0300198</name>
</gene>
<dbReference type="InterPro" id="IPR005813">
    <property type="entry name" value="Ribosomal_bL20"/>
</dbReference>
<organism evidence="4 5">
    <name type="scientific">Paramecium primaurelia</name>
    <dbReference type="NCBI Taxonomy" id="5886"/>
    <lineage>
        <taxon>Eukaryota</taxon>
        <taxon>Sar</taxon>
        <taxon>Alveolata</taxon>
        <taxon>Ciliophora</taxon>
        <taxon>Intramacronucleata</taxon>
        <taxon>Oligohymenophorea</taxon>
        <taxon>Peniculida</taxon>
        <taxon>Parameciidae</taxon>
        <taxon>Paramecium</taxon>
    </lineage>
</organism>
<dbReference type="GO" id="GO:0019843">
    <property type="term" value="F:rRNA binding"/>
    <property type="evidence" value="ECO:0007669"/>
    <property type="project" value="InterPro"/>
</dbReference>
<dbReference type="AlphaFoldDB" id="A0A8S1L4R3"/>
<dbReference type="GO" id="GO:0003735">
    <property type="term" value="F:structural constituent of ribosome"/>
    <property type="evidence" value="ECO:0007669"/>
    <property type="project" value="InterPro"/>
</dbReference>
<comment type="similarity">
    <text evidence="1">Belongs to the bacterial ribosomal protein bL20 family.</text>
</comment>
<dbReference type="EMBL" id="CAJJDM010000029">
    <property type="protein sequence ID" value="CAD8060563.1"/>
    <property type="molecule type" value="Genomic_DNA"/>
</dbReference>
<accession>A0A8S1L4R3</accession>
<evidence type="ECO:0000313" key="5">
    <source>
        <dbReference type="Proteomes" id="UP000688137"/>
    </source>
</evidence>
<dbReference type="PANTHER" id="PTHR10986">
    <property type="entry name" value="39S RIBOSOMAL PROTEIN L20"/>
    <property type="match status" value="1"/>
</dbReference>
<dbReference type="GO" id="GO:0006412">
    <property type="term" value="P:translation"/>
    <property type="evidence" value="ECO:0007669"/>
    <property type="project" value="InterPro"/>
</dbReference>
<protein>
    <recommendedName>
        <fullName evidence="6">50S ribosomal protein L20</fullName>
    </recommendedName>
</protein>
<name>A0A8S1L4R3_PARPR</name>
<keyword evidence="2" id="KW-0689">Ribosomal protein</keyword>
<proteinExistence type="inferred from homology"/>
<dbReference type="OMA" id="VITHQQE"/>
<evidence type="ECO:0000256" key="3">
    <source>
        <dbReference type="ARBA" id="ARBA00023274"/>
    </source>
</evidence>
<dbReference type="GO" id="GO:0005840">
    <property type="term" value="C:ribosome"/>
    <property type="evidence" value="ECO:0007669"/>
    <property type="project" value="UniProtKB-KW"/>
</dbReference>
<evidence type="ECO:0000256" key="2">
    <source>
        <dbReference type="ARBA" id="ARBA00022980"/>
    </source>
</evidence>
<dbReference type="Pfam" id="PF00453">
    <property type="entry name" value="Ribosomal_L20"/>
    <property type="match status" value="1"/>
</dbReference>
<evidence type="ECO:0000313" key="4">
    <source>
        <dbReference type="EMBL" id="CAD8060563.1"/>
    </source>
</evidence>
<keyword evidence="3" id="KW-0687">Ribonucleoprotein</keyword>
<sequence length="168" mass="19698">MANWSLKKYLELAKGFQGRARNTSKIMMIRVQKSLQYAYVSRRLRPRILRREWIQAINAGVREHRISYSQFIFGLNHSNIQLDRKILANLAINEPFSFKAVVDEVKIQNSMKEKPSDQVSLDQAYEKGLIANNVTQTWFKRGIKEGHKLYGLKRELTPEELKKFEKGE</sequence>
<comment type="caution">
    <text evidence="4">The sequence shown here is derived from an EMBL/GenBank/DDBJ whole genome shotgun (WGS) entry which is preliminary data.</text>
</comment>
<dbReference type="FunFam" id="1.10.1900.20:FF:000001">
    <property type="entry name" value="50S ribosomal protein L20"/>
    <property type="match status" value="1"/>
</dbReference>
<dbReference type="Proteomes" id="UP000688137">
    <property type="component" value="Unassembled WGS sequence"/>
</dbReference>
<dbReference type="GO" id="GO:1990904">
    <property type="term" value="C:ribonucleoprotein complex"/>
    <property type="evidence" value="ECO:0007669"/>
    <property type="project" value="UniProtKB-KW"/>
</dbReference>
<dbReference type="CDD" id="cd07026">
    <property type="entry name" value="Ribosomal_L20"/>
    <property type="match status" value="1"/>
</dbReference>
<dbReference type="NCBIfam" id="TIGR01032">
    <property type="entry name" value="rplT_bact"/>
    <property type="match status" value="1"/>
</dbReference>
<evidence type="ECO:0000256" key="1">
    <source>
        <dbReference type="ARBA" id="ARBA00007698"/>
    </source>
</evidence>
<reference evidence="4" key="1">
    <citation type="submission" date="2021-01" db="EMBL/GenBank/DDBJ databases">
        <authorList>
            <consortium name="Genoscope - CEA"/>
            <person name="William W."/>
        </authorList>
    </citation>
    <scope>NUCLEOTIDE SEQUENCE</scope>
</reference>
<evidence type="ECO:0008006" key="6">
    <source>
        <dbReference type="Google" id="ProtNLM"/>
    </source>
</evidence>
<keyword evidence="5" id="KW-1185">Reference proteome</keyword>